<evidence type="ECO:0000256" key="6">
    <source>
        <dbReference type="ARBA" id="ARBA00022833"/>
    </source>
</evidence>
<name>A0AAQ4D1N9_AMBAM</name>
<evidence type="ECO:0000256" key="8">
    <source>
        <dbReference type="SAM" id="MobiDB-lite"/>
    </source>
</evidence>
<feature type="domain" description="Peptidase M13 N-terminal" evidence="11">
    <location>
        <begin position="137"/>
        <end position="510"/>
    </location>
</feature>
<keyword evidence="5" id="KW-0378">Hydrolase</keyword>
<feature type="compositionally biased region" description="Basic residues" evidence="8">
    <location>
        <begin position="31"/>
        <end position="43"/>
    </location>
</feature>
<comment type="similarity">
    <text evidence="2">Belongs to the peptidase M13 family.</text>
</comment>
<evidence type="ECO:0000256" key="3">
    <source>
        <dbReference type="ARBA" id="ARBA00022670"/>
    </source>
</evidence>
<sequence length="761" mass="85825">MATSDERKAAPSSSSYQRQSQVEVTNTYRRSQGKKTRHQKKHSQQKEEASQDTSTKVEREGGARAVRGLERAGTSQKSPRVGLILLLFFALLFVALIVLALLIKKQRPRDPVTVCSSQDCRRHAQELRAALNLSVDPCDDFHAFVCGSWERSSANGSAAGVYRDRLMVESAERAIGELQSDLILLEGASSKDSSRTAHLASLFYRSCSRPNAASDLHATTAKAKLERFRELRAKMRLSWPEDLRSPTLEPVDVMLDLAINWNENFLFDAQLVNVSGRPVTLFLTRGKPLAGWVHYVEPSYYATYVTTYFQYLGLNTSARDNHPPPNTLRSLTRDFLAVKMDTATGEPNQTWFRLDLFDNPTPWIQPGLWLSLLNKHFSPDLSWSSEHWVVVQDSRLIEGVQSLLKKYNKRQFVIGLSWIFVQTHLWAILDLPRIRFGTGATDEFVSLIKKYSCLEYVQSRLGALVLPDLSALSSKRPDAKILERLVNATHDLIEKLPWIGNERHAALHKTRYLTSSPFPHQTSFDVEGRETLYATFPPMGTDFATDFVESSLWFQSKRKERNLLALYGRRTSSGHAQVSYIYALNSVLISMAAFEAPLYYANSTYSVISSGVGSILAREVARAFDPTGSEINEEGRTVIWWGPSRSRQYLDRVTCDLNASECCTSTKLFPLVPGLEIAFHAYKIQVRLDNDSPSDYRLQGLENLTDDQIFFITYCYVLCGSYTAEGVSCNMPLKNFQPFSQAFGCAVGARMNPHHKCAFFS</sequence>
<keyword evidence="13" id="KW-1185">Reference proteome</keyword>
<feature type="region of interest" description="Disordered" evidence="8">
    <location>
        <begin position="1"/>
        <end position="72"/>
    </location>
</feature>
<evidence type="ECO:0000256" key="7">
    <source>
        <dbReference type="ARBA" id="ARBA00023049"/>
    </source>
</evidence>
<dbReference type="AlphaFoldDB" id="A0AAQ4D1N9"/>
<evidence type="ECO:0000256" key="1">
    <source>
        <dbReference type="ARBA" id="ARBA00001947"/>
    </source>
</evidence>
<evidence type="ECO:0000259" key="11">
    <source>
        <dbReference type="Pfam" id="PF05649"/>
    </source>
</evidence>
<evidence type="ECO:0000256" key="2">
    <source>
        <dbReference type="ARBA" id="ARBA00007357"/>
    </source>
</evidence>
<dbReference type="GO" id="GO:0046872">
    <property type="term" value="F:metal ion binding"/>
    <property type="evidence" value="ECO:0007669"/>
    <property type="project" value="UniProtKB-KW"/>
</dbReference>
<dbReference type="InterPro" id="IPR018497">
    <property type="entry name" value="Peptidase_M13_C"/>
</dbReference>
<evidence type="ECO:0000259" key="10">
    <source>
        <dbReference type="Pfam" id="PF01431"/>
    </source>
</evidence>
<organism evidence="12 13">
    <name type="scientific">Amblyomma americanum</name>
    <name type="common">Lone star tick</name>
    <dbReference type="NCBI Taxonomy" id="6943"/>
    <lineage>
        <taxon>Eukaryota</taxon>
        <taxon>Metazoa</taxon>
        <taxon>Ecdysozoa</taxon>
        <taxon>Arthropoda</taxon>
        <taxon>Chelicerata</taxon>
        <taxon>Arachnida</taxon>
        <taxon>Acari</taxon>
        <taxon>Parasitiformes</taxon>
        <taxon>Ixodida</taxon>
        <taxon>Ixodoidea</taxon>
        <taxon>Ixodidae</taxon>
        <taxon>Amblyomminae</taxon>
        <taxon>Amblyomma</taxon>
    </lineage>
</organism>
<dbReference type="PANTHER" id="PTHR11733">
    <property type="entry name" value="ZINC METALLOPROTEASE FAMILY M13 NEPRILYSIN-RELATED"/>
    <property type="match status" value="1"/>
</dbReference>
<dbReference type="Gene3D" id="3.40.390.10">
    <property type="entry name" value="Collagenase (Catalytic Domain)"/>
    <property type="match status" value="1"/>
</dbReference>
<dbReference type="InterPro" id="IPR000718">
    <property type="entry name" value="Peptidase_M13"/>
</dbReference>
<keyword evidence="4" id="KW-0479">Metal-binding</keyword>
<dbReference type="InterPro" id="IPR042089">
    <property type="entry name" value="Peptidase_M13_dom_2"/>
</dbReference>
<feature type="domain" description="Peptidase M13 C-terminal" evidence="10">
    <location>
        <begin position="674"/>
        <end position="758"/>
    </location>
</feature>
<dbReference type="PANTHER" id="PTHR11733:SF241">
    <property type="entry name" value="GH26575P-RELATED"/>
    <property type="match status" value="1"/>
</dbReference>
<dbReference type="InterPro" id="IPR008753">
    <property type="entry name" value="Peptidase_M13_N"/>
</dbReference>
<evidence type="ECO:0000313" key="13">
    <source>
        <dbReference type="Proteomes" id="UP001321473"/>
    </source>
</evidence>
<dbReference type="InterPro" id="IPR024079">
    <property type="entry name" value="MetalloPept_cat_dom_sf"/>
</dbReference>
<dbReference type="SUPFAM" id="SSF55486">
    <property type="entry name" value="Metalloproteases ('zincins'), catalytic domain"/>
    <property type="match status" value="1"/>
</dbReference>
<feature type="compositionally biased region" description="Basic and acidic residues" evidence="8">
    <location>
        <begin position="44"/>
        <end position="70"/>
    </location>
</feature>
<evidence type="ECO:0000256" key="9">
    <source>
        <dbReference type="SAM" id="Phobius"/>
    </source>
</evidence>
<keyword evidence="6" id="KW-0862">Zinc</keyword>
<keyword evidence="3" id="KW-0645">Protease</keyword>
<dbReference type="PROSITE" id="PS51885">
    <property type="entry name" value="NEPRILYSIN"/>
    <property type="match status" value="1"/>
</dbReference>
<dbReference type="Pfam" id="PF05649">
    <property type="entry name" value="Peptidase_M13_N"/>
    <property type="match status" value="1"/>
</dbReference>
<evidence type="ECO:0000256" key="4">
    <source>
        <dbReference type="ARBA" id="ARBA00022723"/>
    </source>
</evidence>
<protein>
    <recommendedName>
        <fullName evidence="14">M13 family peptidase</fullName>
    </recommendedName>
</protein>
<gene>
    <name evidence="12" type="ORF">V5799_000933</name>
</gene>
<keyword evidence="9" id="KW-0472">Membrane</keyword>
<feature type="transmembrane region" description="Helical" evidence="9">
    <location>
        <begin position="81"/>
        <end position="103"/>
    </location>
</feature>
<feature type="compositionally biased region" description="Polar residues" evidence="8">
    <location>
        <begin position="11"/>
        <end position="30"/>
    </location>
</feature>
<dbReference type="Pfam" id="PF01431">
    <property type="entry name" value="Peptidase_M13"/>
    <property type="match status" value="1"/>
</dbReference>
<dbReference type="GO" id="GO:0004222">
    <property type="term" value="F:metalloendopeptidase activity"/>
    <property type="evidence" value="ECO:0007669"/>
    <property type="project" value="InterPro"/>
</dbReference>
<keyword evidence="7" id="KW-0482">Metalloprotease</keyword>
<evidence type="ECO:0008006" key="14">
    <source>
        <dbReference type="Google" id="ProtNLM"/>
    </source>
</evidence>
<dbReference type="Gene3D" id="1.10.1380.10">
    <property type="entry name" value="Neutral endopeptidase , domain2"/>
    <property type="match status" value="1"/>
</dbReference>
<evidence type="ECO:0000256" key="5">
    <source>
        <dbReference type="ARBA" id="ARBA00022801"/>
    </source>
</evidence>
<accession>A0AAQ4D1N9</accession>
<dbReference type="EMBL" id="JARKHS020036291">
    <property type="protein sequence ID" value="KAK8756379.1"/>
    <property type="molecule type" value="Genomic_DNA"/>
</dbReference>
<dbReference type="GO" id="GO:0005886">
    <property type="term" value="C:plasma membrane"/>
    <property type="evidence" value="ECO:0007669"/>
    <property type="project" value="TreeGrafter"/>
</dbReference>
<dbReference type="Proteomes" id="UP001321473">
    <property type="component" value="Unassembled WGS sequence"/>
</dbReference>
<proteinExistence type="inferred from homology"/>
<evidence type="ECO:0000313" key="12">
    <source>
        <dbReference type="EMBL" id="KAK8756379.1"/>
    </source>
</evidence>
<dbReference type="GO" id="GO:0016485">
    <property type="term" value="P:protein processing"/>
    <property type="evidence" value="ECO:0007669"/>
    <property type="project" value="TreeGrafter"/>
</dbReference>
<keyword evidence="9" id="KW-0812">Transmembrane</keyword>
<comment type="cofactor">
    <cofactor evidence="1">
        <name>Zn(2+)</name>
        <dbReference type="ChEBI" id="CHEBI:29105"/>
    </cofactor>
</comment>
<reference evidence="12 13" key="1">
    <citation type="journal article" date="2023" name="Arcadia Sci">
        <title>De novo assembly of a long-read Amblyomma americanum tick genome.</title>
        <authorList>
            <person name="Chou S."/>
            <person name="Poskanzer K.E."/>
            <person name="Rollins M."/>
            <person name="Thuy-Boun P.S."/>
        </authorList>
    </citation>
    <scope>NUCLEOTIDE SEQUENCE [LARGE SCALE GENOMIC DNA]</scope>
    <source>
        <strain evidence="12">F_SG_1</strain>
        <tissue evidence="12">Salivary glands</tissue>
    </source>
</reference>
<comment type="caution">
    <text evidence="12">The sequence shown here is derived from an EMBL/GenBank/DDBJ whole genome shotgun (WGS) entry which is preliminary data.</text>
</comment>
<keyword evidence="9" id="KW-1133">Transmembrane helix</keyword>